<proteinExistence type="predicted"/>
<keyword evidence="1" id="KW-0614">Plasmid</keyword>
<reference evidence="2" key="1">
    <citation type="submission" date="2011-02" db="EMBL/GenBank/DDBJ databases">
        <title>The complete sequence of plasmid2 of Deinococcus proteolyticus DSM 20540.</title>
        <authorList>
            <consortium name="US DOE Joint Genome Institute (JGI-PGF)"/>
            <person name="Lucas S."/>
            <person name="Copeland A."/>
            <person name="Lapidus A."/>
            <person name="Bruce D."/>
            <person name="Goodwin L."/>
            <person name="Pitluck S."/>
            <person name="Kyrpides N."/>
            <person name="Mavromatis K."/>
            <person name="Pagani I."/>
            <person name="Ivanova N."/>
            <person name="Ovchinnikova G."/>
            <person name="Zeytun A."/>
            <person name="Detter J.C."/>
            <person name="Han C."/>
            <person name="Land M."/>
            <person name="Hauser L."/>
            <person name="Markowitz V."/>
            <person name="Cheng J.-F."/>
            <person name="Hugenholtz P."/>
            <person name="Woyke T."/>
            <person name="Wu D."/>
            <person name="Pukall R."/>
            <person name="Steenblock K."/>
            <person name="Brambilla E."/>
            <person name="Klenk H.-P."/>
            <person name="Eisen J.A."/>
        </authorList>
    </citation>
    <scope>NUCLEOTIDE SEQUENCE [LARGE SCALE GENOMIC DNA]</scope>
    <source>
        <strain evidence="2">ATCC 35074 / DSM 20540 / JCM 6276 / NBRC 101906 / NCIMB 13154 / VKM Ac-1939 / CCM 2703 / MRP</strain>
        <plasmid evidence="2">Plasmid pDEIPR02</plasmid>
    </source>
</reference>
<dbReference type="RefSeq" id="WP_013615916.1">
    <property type="nucleotide sequence ID" value="NC_015162.1"/>
</dbReference>
<dbReference type="HOGENOM" id="CLU_2045830_0_0_0"/>
<protein>
    <submittedName>
        <fullName evidence="1">Uncharacterized protein</fullName>
    </submittedName>
</protein>
<geneLocation type="plasmid" evidence="1 2">
    <name>pDEIPR02</name>
</geneLocation>
<sequence length="120" mass="13445">MNDAQAQIATRGLQEEIIASYGVEEAEASELAAAAITVGLLLLTRGLGTFSIQRGRYLFDNFEIDAYLPHKKFLPLYREVHALSPYAANALFQELLLKNIFPHLEGGLEQHVQHSQPDYF</sequence>
<dbReference type="EMBL" id="CP002538">
    <property type="protein sequence ID" value="ADY27562.1"/>
    <property type="molecule type" value="Genomic_DNA"/>
</dbReference>
<accession>F0RQK3</accession>
<organism evidence="1 2">
    <name type="scientific">Deinococcus proteolyticus (strain ATCC 35074 / DSM 20540 / JCM 6276 / NBRC 101906 / NCIMB 13154 / VKM Ac-1939 / CCM 2703 / MRP)</name>
    <dbReference type="NCBI Taxonomy" id="693977"/>
    <lineage>
        <taxon>Bacteria</taxon>
        <taxon>Thermotogati</taxon>
        <taxon>Deinococcota</taxon>
        <taxon>Deinococci</taxon>
        <taxon>Deinococcales</taxon>
        <taxon>Deinococcaceae</taxon>
        <taxon>Deinococcus</taxon>
    </lineage>
</organism>
<dbReference type="AlphaFoldDB" id="F0RQK3"/>
<dbReference type="KEGG" id="dpt:Deipr_2445"/>
<name>F0RQK3_DEIPM</name>
<dbReference type="Proteomes" id="UP000007718">
    <property type="component" value="Plasmid pDEIPR02"/>
</dbReference>
<evidence type="ECO:0000313" key="1">
    <source>
        <dbReference type="EMBL" id="ADY27562.1"/>
    </source>
</evidence>
<reference evidence="1 2" key="2">
    <citation type="journal article" date="2012" name="Stand. Genomic Sci.">
        <title>Complete genome sequence of the orange-red pigmented, radioresistant Deinococcus proteolyticus type strain (MRP(T)).</title>
        <authorList>
            <person name="Copeland A."/>
            <person name="Zeytun A."/>
            <person name="Yassawong M."/>
            <person name="Nolan M."/>
            <person name="Lucas S."/>
            <person name="Hammon N."/>
            <person name="Deshpande S."/>
            <person name="Cheng J.F."/>
            <person name="Han C."/>
            <person name="Tapia R."/>
            <person name="Goodwin L.A."/>
            <person name="Pitluck S."/>
            <person name="Mavromatis K."/>
            <person name="Liolios K."/>
            <person name="Pagani I."/>
            <person name="Ivanova N."/>
            <person name="Mikhailova N."/>
            <person name="Pati A."/>
            <person name="Chen A."/>
            <person name="Palaniappan K."/>
            <person name="Land M."/>
            <person name="Hauser L."/>
            <person name="Jeffries C.D."/>
            <person name="Brambilla E.M."/>
            <person name="Rohde M."/>
            <person name="Sikorski J."/>
            <person name="Pukall R."/>
            <person name="Goker M."/>
            <person name="Detter J.C."/>
            <person name="Woyke T."/>
            <person name="Bristow J."/>
            <person name="Eisen J.A."/>
            <person name="Markowitz V."/>
            <person name="Hugenholtz P."/>
            <person name="Kyrpides N.C."/>
            <person name="Klenk H.P."/>
            <person name="Lapidus A."/>
        </authorList>
    </citation>
    <scope>NUCLEOTIDE SEQUENCE [LARGE SCALE GENOMIC DNA]</scope>
    <source>
        <strain evidence="2">ATCC 35074 / DSM 20540 / JCM 6276 / NBRC 101906 / NCIMB 13154 / VKM Ac-1939 / CCM 2703 / MRP</strain>
        <plasmid evidence="2">Plasmid pDEIPR02</plasmid>
    </source>
</reference>
<keyword evidence="2" id="KW-1185">Reference proteome</keyword>
<gene>
    <name evidence="1" type="ordered locus">Deipr_2445</name>
</gene>
<evidence type="ECO:0000313" key="2">
    <source>
        <dbReference type="Proteomes" id="UP000007718"/>
    </source>
</evidence>